<proteinExistence type="predicted"/>
<dbReference type="OrthoDB" id="43107at2"/>
<feature type="transmembrane region" description="Helical" evidence="1">
    <location>
        <begin position="268"/>
        <end position="290"/>
    </location>
</feature>
<evidence type="ECO:0000256" key="1">
    <source>
        <dbReference type="SAM" id="Phobius"/>
    </source>
</evidence>
<dbReference type="EMBL" id="ABTR02000001">
    <property type="protein sequence ID" value="EFC91580.1"/>
    <property type="molecule type" value="Genomic_DNA"/>
</dbReference>
<dbReference type="STRING" id="469381.Dpep_1554"/>
<feature type="transmembrane region" description="Helical" evidence="1">
    <location>
        <begin position="171"/>
        <end position="190"/>
    </location>
</feature>
<feature type="transmembrane region" description="Helical" evidence="1">
    <location>
        <begin position="358"/>
        <end position="377"/>
    </location>
</feature>
<sequence>MDMRDFLRAEMAVSTESAVLLTAGVISLTASALLFPISRGILPYYENGLLGLLMFVMAVQIITLGKAPFGDVGRGPLWTVLGVVLAGIGVVTCFIPGLFRIVPRLVLLVSMGVGGAAMFVRLCLDGRRLATWLRLGGVFVHLAAACGAAYLLSMSIGLSLWSRELLSARQYSVFLTAYGASLVYLAFVLVPVYRDHPPARTGNLSPDKSMILLVGVFMVLLGVLLIPVSLGLLPFSAGAQLGLLMVIFAVQMLAFGNTPVGSFSRTPAVLLVGLLFTVLGTASCMVPELLVPFLTVAVGVLNVFGGAIGMFKLWSIRGRGPDFPILKRLGRVQAAVNMFAILFGASMLISRLLSGTVIGAILSLNGATLLYLLHLLVEIEKMSGDRRSS</sequence>
<organism evidence="2 3">
    <name type="scientific">Dethiosulfovibrio peptidovorans DSM 11002</name>
    <dbReference type="NCBI Taxonomy" id="469381"/>
    <lineage>
        <taxon>Bacteria</taxon>
        <taxon>Thermotogati</taxon>
        <taxon>Synergistota</taxon>
        <taxon>Synergistia</taxon>
        <taxon>Synergistales</taxon>
        <taxon>Dethiosulfovibrionaceae</taxon>
        <taxon>Dethiosulfovibrio</taxon>
    </lineage>
</organism>
<gene>
    <name evidence="2" type="ORF">Dpep_1554</name>
</gene>
<feature type="transmembrane region" description="Helical" evidence="1">
    <location>
        <begin position="105"/>
        <end position="124"/>
    </location>
</feature>
<reference evidence="2 3" key="1">
    <citation type="journal article" date="2010" name="Stand. Genomic Sci.">
        <title>Permanent draft genome sequence of Dethiosulfovibrio peptidovorans type strain (SEBR 4207).</title>
        <authorList>
            <person name="Labutti K."/>
            <person name="Mayilraj S."/>
            <person name="Clum A."/>
            <person name="Lucas S."/>
            <person name="Glavina Del Rio T."/>
            <person name="Nolan M."/>
            <person name="Tice H."/>
            <person name="Cheng J.F."/>
            <person name="Pitluck S."/>
            <person name="Liolios K."/>
            <person name="Ivanova N."/>
            <person name="Mavromatis K."/>
            <person name="Mikhailova N."/>
            <person name="Pati A."/>
            <person name="Goodwin L."/>
            <person name="Chen A."/>
            <person name="Palaniappan K."/>
            <person name="Land M."/>
            <person name="Hauser L."/>
            <person name="Chang Y.J."/>
            <person name="Jeffries C.D."/>
            <person name="Rohde M."/>
            <person name="Spring S."/>
            <person name="Goker M."/>
            <person name="Woyke T."/>
            <person name="Bristow J."/>
            <person name="Eisen J.A."/>
            <person name="Markowitz V."/>
            <person name="Hugenholtz P."/>
            <person name="Kyrpides N.C."/>
            <person name="Klenk H.P."/>
            <person name="Lapidus A."/>
        </authorList>
    </citation>
    <scope>NUCLEOTIDE SEQUENCE [LARGE SCALE GENOMIC DNA]</scope>
    <source>
        <strain evidence="2 3">DSM 11002</strain>
    </source>
</reference>
<feature type="transmembrane region" description="Helical" evidence="1">
    <location>
        <begin position="296"/>
        <end position="314"/>
    </location>
</feature>
<feature type="transmembrane region" description="Helical" evidence="1">
    <location>
        <begin position="239"/>
        <end position="256"/>
    </location>
</feature>
<feature type="transmembrane region" description="Helical" evidence="1">
    <location>
        <begin position="77"/>
        <end position="99"/>
    </location>
</feature>
<feature type="transmembrane region" description="Helical" evidence="1">
    <location>
        <begin position="131"/>
        <end position="151"/>
    </location>
</feature>
<keyword evidence="1" id="KW-0472">Membrane</keyword>
<evidence type="ECO:0000313" key="3">
    <source>
        <dbReference type="Proteomes" id="UP000006427"/>
    </source>
</evidence>
<keyword evidence="1" id="KW-0812">Transmembrane</keyword>
<dbReference type="eggNOG" id="ENOG502Z9MX">
    <property type="taxonomic scope" value="Bacteria"/>
</dbReference>
<keyword evidence="3" id="KW-1185">Reference proteome</keyword>
<feature type="transmembrane region" description="Helical" evidence="1">
    <location>
        <begin position="48"/>
        <end position="65"/>
    </location>
</feature>
<comment type="caution">
    <text evidence="2">The sequence shown here is derived from an EMBL/GenBank/DDBJ whole genome shotgun (WGS) entry which is preliminary data.</text>
</comment>
<dbReference type="AlphaFoldDB" id="D2Z7Y3"/>
<name>D2Z7Y3_9BACT</name>
<dbReference type="Proteomes" id="UP000006427">
    <property type="component" value="Unassembled WGS sequence"/>
</dbReference>
<accession>D2Z7Y3</accession>
<evidence type="ECO:0000313" key="2">
    <source>
        <dbReference type="EMBL" id="EFC91580.1"/>
    </source>
</evidence>
<feature type="transmembrane region" description="Helical" evidence="1">
    <location>
        <begin position="211"/>
        <end position="233"/>
    </location>
</feature>
<feature type="transmembrane region" description="Helical" evidence="1">
    <location>
        <begin position="334"/>
        <end position="352"/>
    </location>
</feature>
<keyword evidence="1" id="KW-1133">Transmembrane helix</keyword>
<protein>
    <submittedName>
        <fullName evidence="2">Uncharacterized protein</fullName>
    </submittedName>
</protein>
<dbReference type="RefSeq" id="WP_005661053.1">
    <property type="nucleotide sequence ID" value="NZ_ABTR02000001.1"/>
</dbReference>
<dbReference type="PaxDb" id="469381-Dpep_1554"/>